<dbReference type="Proteomes" id="UP000594261">
    <property type="component" value="Chromosome 8"/>
</dbReference>
<sequence length="217" mass="23931">MDLESDCKEKLASFRIKELKDVLTRLGISKQGRKQDLVDKILSSLSEEEVSTARGSAKKNGTGRNGVAKIIDEVYRKMTHAESADLERSSLKPEEAIENTINTYMNICCPCGNSVPTESMIQCVDPTCRVQQHIGCVIISEKPMEIPPIPSLFYCATCRIKRADPNRADPSCADASPLFLGCDSFWVTVKHLLPPKKLFASSIPTDGLPSEMEESHA</sequence>
<evidence type="ECO:0000256" key="3">
    <source>
        <dbReference type="ARBA" id="ARBA00022833"/>
    </source>
</evidence>
<reference evidence="5" key="2">
    <citation type="submission" date="2021-01" db="UniProtKB">
        <authorList>
            <consortium name="EnsemblPlants"/>
        </authorList>
    </citation>
    <scope>IDENTIFICATION</scope>
</reference>
<dbReference type="SUPFAM" id="SSF68906">
    <property type="entry name" value="SAP domain"/>
    <property type="match status" value="1"/>
</dbReference>
<dbReference type="GO" id="GO:0061665">
    <property type="term" value="F:SUMO ligase activity"/>
    <property type="evidence" value="ECO:0007669"/>
    <property type="project" value="TreeGrafter"/>
</dbReference>
<keyword evidence="3" id="KW-0862">Zinc</keyword>
<dbReference type="PROSITE" id="PS50800">
    <property type="entry name" value="SAP"/>
    <property type="match status" value="1"/>
</dbReference>
<dbReference type="SUPFAM" id="SSF57903">
    <property type="entry name" value="FYVE/PHD zinc finger"/>
    <property type="match status" value="1"/>
</dbReference>
<evidence type="ECO:0000256" key="2">
    <source>
        <dbReference type="ARBA" id="ARBA00022771"/>
    </source>
</evidence>
<dbReference type="PROSITE" id="PS01359">
    <property type="entry name" value="ZF_PHD_1"/>
    <property type="match status" value="1"/>
</dbReference>
<dbReference type="InterPro" id="IPR011011">
    <property type="entry name" value="Znf_FYVE_PHD"/>
</dbReference>
<organism evidence="5 6">
    <name type="scientific">Quercus lobata</name>
    <name type="common">Valley oak</name>
    <dbReference type="NCBI Taxonomy" id="97700"/>
    <lineage>
        <taxon>Eukaryota</taxon>
        <taxon>Viridiplantae</taxon>
        <taxon>Streptophyta</taxon>
        <taxon>Embryophyta</taxon>
        <taxon>Tracheophyta</taxon>
        <taxon>Spermatophyta</taxon>
        <taxon>Magnoliopsida</taxon>
        <taxon>eudicotyledons</taxon>
        <taxon>Gunneridae</taxon>
        <taxon>Pentapetalae</taxon>
        <taxon>rosids</taxon>
        <taxon>fabids</taxon>
        <taxon>Fagales</taxon>
        <taxon>Fagaceae</taxon>
        <taxon>Quercus</taxon>
    </lineage>
</organism>
<dbReference type="InterPro" id="IPR019786">
    <property type="entry name" value="Zinc_finger_PHD-type_CS"/>
</dbReference>
<dbReference type="Gramene" id="QL08p056627:mrna">
    <property type="protein sequence ID" value="QL08p056627:mrna"/>
    <property type="gene ID" value="QL08p056627"/>
</dbReference>
<dbReference type="SMART" id="SM00249">
    <property type="entry name" value="PHD"/>
    <property type="match status" value="1"/>
</dbReference>
<evidence type="ECO:0000259" key="4">
    <source>
        <dbReference type="PROSITE" id="PS50800"/>
    </source>
</evidence>
<dbReference type="GO" id="GO:0000785">
    <property type="term" value="C:chromatin"/>
    <property type="evidence" value="ECO:0007669"/>
    <property type="project" value="TreeGrafter"/>
</dbReference>
<dbReference type="InterPro" id="IPR001965">
    <property type="entry name" value="Znf_PHD"/>
</dbReference>
<evidence type="ECO:0000313" key="6">
    <source>
        <dbReference type="Proteomes" id="UP000594261"/>
    </source>
</evidence>
<dbReference type="EMBL" id="LRBV02000008">
    <property type="status" value="NOT_ANNOTATED_CDS"/>
    <property type="molecule type" value="Genomic_DNA"/>
</dbReference>
<dbReference type="GO" id="GO:0008270">
    <property type="term" value="F:zinc ion binding"/>
    <property type="evidence" value="ECO:0007669"/>
    <property type="project" value="UniProtKB-KW"/>
</dbReference>
<reference evidence="5 6" key="1">
    <citation type="journal article" date="2016" name="G3 (Bethesda)">
        <title>First Draft Assembly and Annotation of the Genome of a California Endemic Oak Quercus lobata Nee (Fagaceae).</title>
        <authorList>
            <person name="Sork V.L."/>
            <person name="Fitz-Gibbon S.T."/>
            <person name="Puiu D."/>
            <person name="Crepeau M."/>
            <person name="Gugger P.F."/>
            <person name="Sherman R."/>
            <person name="Stevens K."/>
            <person name="Langley C.H."/>
            <person name="Pellegrini M."/>
            <person name="Salzberg S.L."/>
        </authorList>
    </citation>
    <scope>NUCLEOTIDE SEQUENCE [LARGE SCALE GENOMIC DNA]</scope>
    <source>
        <strain evidence="5 6">cv. SW786</strain>
    </source>
</reference>
<protein>
    <recommendedName>
        <fullName evidence="4">SAP domain-containing protein</fullName>
    </recommendedName>
</protein>
<dbReference type="GO" id="GO:0016925">
    <property type="term" value="P:protein sumoylation"/>
    <property type="evidence" value="ECO:0007669"/>
    <property type="project" value="TreeGrafter"/>
</dbReference>
<dbReference type="SMART" id="SM00513">
    <property type="entry name" value="SAP"/>
    <property type="match status" value="1"/>
</dbReference>
<dbReference type="Gene3D" id="3.30.40.10">
    <property type="entry name" value="Zinc/RING finger domain, C3HC4 (zinc finger)"/>
    <property type="match status" value="1"/>
</dbReference>
<dbReference type="InterPro" id="IPR003034">
    <property type="entry name" value="SAP_dom"/>
</dbReference>
<keyword evidence="1" id="KW-0479">Metal-binding</keyword>
<accession>A0A7N2MEP6</accession>
<dbReference type="AlphaFoldDB" id="A0A7N2MEP6"/>
<keyword evidence="2" id="KW-0863">Zinc-finger</keyword>
<dbReference type="OMA" id="ADNICPE"/>
<proteinExistence type="predicted"/>
<evidence type="ECO:0000313" key="5">
    <source>
        <dbReference type="EnsemblPlants" id="QL08p056627:mrna"/>
    </source>
</evidence>
<dbReference type="Pfam" id="PF02037">
    <property type="entry name" value="SAP"/>
    <property type="match status" value="1"/>
</dbReference>
<keyword evidence="6" id="KW-1185">Reference proteome</keyword>
<dbReference type="InterPro" id="IPR036361">
    <property type="entry name" value="SAP_dom_sf"/>
</dbReference>
<feature type="domain" description="SAP" evidence="4">
    <location>
        <begin position="11"/>
        <end position="45"/>
    </location>
</feature>
<evidence type="ECO:0000256" key="1">
    <source>
        <dbReference type="ARBA" id="ARBA00022723"/>
    </source>
</evidence>
<dbReference type="InterPro" id="IPR013083">
    <property type="entry name" value="Znf_RING/FYVE/PHD"/>
</dbReference>
<dbReference type="InParanoid" id="A0A7N2MEP6"/>
<name>A0A7N2MEP6_QUELO</name>
<dbReference type="PANTHER" id="PTHR10782">
    <property type="entry name" value="ZINC FINGER MIZ DOMAIN-CONTAINING PROTEIN"/>
    <property type="match status" value="1"/>
</dbReference>
<dbReference type="PANTHER" id="PTHR10782:SF102">
    <property type="entry name" value="E3 SUMO-PROTEIN LIGASE SIZ1"/>
    <property type="match status" value="1"/>
</dbReference>
<dbReference type="EnsemblPlants" id="QL08p056627:mrna">
    <property type="protein sequence ID" value="QL08p056627:mrna"/>
    <property type="gene ID" value="QL08p056627"/>
</dbReference>
<dbReference type="Gene3D" id="1.10.720.30">
    <property type="entry name" value="SAP domain"/>
    <property type="match status" value="1"/>
</dbReference>